<dbReference type="InterPro" id="IPR029064">
    <property type="entry name" value="Ribosomal_eL30-like_sf"/>
</dbReference>
<dbReference type="RefSeq" id="XP_014564223.1">
    <property type="nucleotide sequence ID" value="XM_014708737.1"/>
</dbReference>
<dbReference type="GO" id="GO:0030684">
    <property type="term" value="C:preribosome"/>
    <property type="evidence" value="ECO:0007669"/>
    <property type="project" value="EnsemblFungi"/>
</dbReference>
<dbReference type="HOGENOM" id="CLU_055193_1_1_1"/>
<dbReference type="AlphaFoldDB" id="A0A0B2UGI6"/>
<protein>
    <recommendedName>
        <fullName evidence="4">60S ribosomal protein L8</fullName>
    </recommendedName>
</protein>
<dbReference type="InParanoid" id="A0A0B2UGI6"/>
<keyword evidence="2 4" id="KW-0689">Ribosomal protein</keyword>
<evidence type="ECO:0000259" key="5">
    <source>
        <dbReference type="Pfam" id="PF01248"/>
    </source>
</evidence>
<dbReference type="InterPro" id="IPR004038">
    <property type="entry name" value="Ribosomal_eL8/eL30/eS12/Gad45"/>
</dbReference>
<feature type="domain" description="Ribosomal protein eL8/eL30/eS12/Gadd45" evidence="5">
    <location>
        <begin position="93"/>
        <end position="171"/>
    </location>
</feature>
<dbReference type="STRING" id="1354746.A0A0B2UGI6"/>
<dbReference type="GeneID" id="26261110"/>
<dbReference type="VEuPathDB" id="MicrosporidiaDB:M896_020150"/>
<dbReference type="EMBL" id="JOKQ01000002">
    <property type="protein sequence ID" value="KHN70181.1"/>
    <property type="molecule type" value="Genomic_DNA"/>
</dbReference>
<dbReference type="InterPro" id="IPR001921">
    <property type="entry name" value="Ribosomal_eL8_euk"/>
</dbReference>
<dbReference type="InterPro" id="IPR050257">
    <property type="entry name" value="eL8/uL1-like"/>
</dbReference>
<keyword evidence="3 4" id="KW-0687">Ribonucleoprotein</keyword>
<comment type="caution">
    <text evidence="6">The sequence shown here is derived from an EMBL/GenBank/DDBJ whole genome shotgun (WGS) entry which is preliminary data.</text>
</comment>
<reference evidence="6 7" key="1">
    <citation type="journal article" date="2014" name="MBio">
        <title>The Ordospora colligata genome; evolution of extreme reduction in microsporidia and host-to-parasite horizontal gene transfer.</title>
        <authorList>
            <person name="Pombert J.-F."/>
            <person name="Haag K.L."/>
            <person name="Beidas S."/>
            <person name="Ebert D."/>
            <person name="Keeling P.J."/>
        </authorList>
    </citation>
    <scope>NUCLEOTIDE SEQUENCE [LARGE SCALE GENOMIC DNA]</scope>
    <source>
        <strain evidence="6 7">OC4</strain>
    </source>
</reference>
<dbReference type="Gene3D" id="3.30.1330.30">
    <property type="match status" value="1"/>
</dbReference>
<organism evidence="6 7">
    <name type="scientific">Ordospora colligata OC4</name>
    <dbReference type="NCBI Taxonomy" id="1354746"/>
    <lineage>
        <taxon>Eukaryota</taxon>
        <taxon>Fungi</taxon>
        <taxon>Fungi incertae sedis</taxon>
        <taxon>Microsporidia</taxon>
        <taxon>Ordosporidae</taxon>
        <taxon>Ordospora</taxon>
    </lineage>
</organism>
<evidence type="ECO:0000256" key="2">
    <source>
        <dbReference type="ARBA" id="ARBA00022980"/>
    </source>
</evidence>
<comment type="similarity">
    <text evidence="1 4">Belongs to the eukaryotic ribosomal protein eL8 family.</text>
</comment>
<gene>
    <name evidence="6" type="ORF">M896_020150</name>
</gene>
<dbReference type="PANTHER" id="PTHR23105">
    <property type="entry name" value="RIBOSOMAL PROTEIN L7AE FAMILY MEMBER"/>
    <property type="match status" value="1"/>
</dbReference>
<dbReference type="GO" id="GO:0022625">
    <property type="term" value="C:cytosolic large ribosomal subunit"/>
    <property type="evidence" value="ECO:0007669"/>
    <property type="project" value="UniProtKB-UniRule"/>
</dbReference>
<evidence type="ECO:0000313" key="6">
    <source>
        <dbReference type="EMBL" id="KHN70181.1"/>
    </source>
</evidence>
<dbReference type="FunCoup" id="A0A0B2UGI6">
    <property type="interactions" value="233"/>
</dbReference>
<keyword evidence="7" id="KW-1185">Reference proteome</keyword>
<sequence length="207" mass="23395">MVLGKPTIIPVEKAKLTEQEMIEKEILIKKKINKLANAIRIPPAINQFKTFLSEHDTKKVVDLFMKYRPENRAEKKIRLESENPRGGPKPILVKFGLKHVTDLIETNTAKFVLISASVDPIEVVLFLPTLCKKMGIPYAIVENSVILGKFVNMKTSSCVCLCGVRDEDSKTFNDVITMSNAIFFNQYEKHMKTWGGSASLKQQPEND</sequence>
<evidence type="ECO:0000313" key="7">
    <source>
        <dbReference type="Proteomes" id="UP000031056"/>
    </source>
</evidence>
<dbReference type="PRINTS" id="PR00881">
    <property type="entry name" value="L7ARS6FAMILY"/>
</dbReference>
<dbReference type="Pfam" id="PF01248">
    <property type="entry name" value="Ribosomal_L7Ae"/>
    <property type="match status" value="1"/>
</dbReference>
<dbReference type="GO" id="GO:0003723">
    <property type="term" value="F:RNA binding"/>
    <property type="evidence" value="ECO:0007669"/>
    <property type="project" value="UniProtKB-UniRule"/>
</dbReference>
<dbReference type="InterPro" id="IPR018492">
    <property type="entry name" value="Ribosomal_eL8/Nhp2"/>
</dbReference>
<dbReference type="OrthoDB" id="29563at2759"/>
<dbReference type="SUPFAM" id="SSF55315">
    <property type="entry name" value="L30e-like"/>
    <property type="match status" value="1"/>
</dbReference>
<accession>A0A0B2UGI6</accession>
<name>A0A0B2UGI6_9MICR</name>
<evidence type="ECO:0000256" key="4">
    <source>
        <dbReference type="RuleBase" id="RU367042"/>
    </source>
</evidence>
<evidence type="ECO:0000256" key="1">
    <source>
        <dbReference type="ARBA" id="ARBA00007337"/>
    </source>
</evidence>
<dbReference type="Proteomes" id="UP000031056">
    <property type="component" value="Unassembled WGS sequence"/>
</dbReference>
<comment type="function">
    <text evidence="4">Component of the ribosome.</text>
</comment>
<evidence type="ECO:0000256" key="3">
    <source>
        <dbReference type="ARBA" id="ARBA00023274"/>
    </source>
</evidence>
<proteinExistence type="inferred from homology"/>
<dbReference type="PRINTS" id="PR00882">
    <property type="entry name" value="RIBOSOMALL7A"/>
</dbReference>